<gene>
    <name evidence="7" type="primary">nadE</name>
    <name evidence="10" type="ORF">IM660_10690</name>
</gene>
<feature type="domain" description="CN hydrolase" evidence="9">
    <location>
        <begin position="19"/>
        <end position="284"/>
    </location>
</feature>
<keyword evidence="3 7" id="KW-0436">Ligase</keyword>
<dbReference type="InterPro" id="IPR003010">
    <property type="entry name" value="C-N_Hydrolase"/>
</dbReference>
<dbReference type="HAMAP" id="MF_02090">
    <property type="entry name" value="NadE_glutamine_dep"/>
    <property type="match status" value="1"/>
</dbReference>
<dbReference type="GO" id="GO:0008795">
    <property type="term" value="F:NAD+ synthase activity"/>
    <property type="evidence" value="ECO:0007669"/>
    <property type="project" value="UniProtKB-UniRule"/>
</dbReference>
<dbReference type="GO" id="GO:0003952">
    <property type="term" value="F:NAD+ synthase (glutamine-hydrolyzing) activity"/>
    <property type="evidence" value="ECO:0007669"/>
    <property type="project" value="UniProtKB-UniRule"/>
</dbReference>
<dbReference type="Proteomes" id="UP000593758">
    <property type="component" value="Chromosome"/>
</dbReference>
<dbReference type="GO" id="GO:0005737">
    <property type="term" value="C:cytoplasm"/>
    <property type="evidence" value="ECO:0007669"/>
    <property type="project" value="InterPro"/>
</dbReference>
<dbReference type="NCBIfam" id="NF002730">
    <property type="entry name" value="PRK02628.1"/>
    <property type="match status" value="1"/>
</dbReference>
<dbReference type="AlphaFoldDB" id="A0A7M1SP31"/>
<evidence type="ECO:0000256" key="4">
    <source>
        <dbReference type="ARBA" id="ARBA00022741"/>
    </source>
</evidence>
<comment type="catalytic activity">
    <reaction evidence="7 8">
        <text>deamido-NAD(+) + L-glutamine + ATP + H2O = L-glutamate + AMP + diphosphate + NAD(+) + H(+)</text>
        <dbReference type="Rhea" id="RHEA:24384"/>
        <dbReference type="ChEBI" id="CHEBI:15377"/>
        <dbReference type="ChEBI" id="CHEBI:15378"/>
        <dbReference type="ChEBI" id="CHEBI:29985"/>
        <dbReference type="ChEBI" id="CHEBI:30616"/>
        <dbReference type="ChEBI" id="CHEBI:33019"/>
        <dbReference type="ChEBI" id="CHEBI:57540"/>
        <dbReference type="ChEBI" id="CHEBI:58359"/>
        <dbReference type="ChEBI" id="CHEBI:58437"/>
        <dbReference type="ChEBI" id="CHEBI:456215"/>
        <dbReference type="EC" id="6.3.5.1"/>
    </reaction>
</comment>
<dbReference type="FunFam" id="3.40.50.620:FF:000155">
    <property type="entry name" value="Glutamine-dependent NAD(+) synthetase"/>
    <property type="match status" value="1"/>
</dbReference>
<name>A0A7M1SP31_9MICO</name>
<dbReference type="GO" id="GO:0005524">
    <property type="term" value="F:ATP binding"/>
    <property type="evidence" value="ECO:0007669"/>
    <property type="project" value="UniProtKB-UniRule"/>
</dbReference>
<feature type="active site" description="Nucleophile; for glutaminase activity" evidence="7">
    <location>
        <position position="184"/>
    </location>
</feature>
<dbReference type="GO" id="GO:0004359">
    <property type="term" value="F:glutaminase activity"/>
    <property type="evidence" value="ECO:0007669"/>
    <property type="project" value="InterPro"/>
</dbReference>
<evidence type="ECO:0000259" key="9">
    <source>
        <dbReference type="PROSITE" id="PS50263"/>
    </source>
</evidence>
<evidence type="ECO:0000313" key="11">
    <source>
        <dbReference type="Proteomes" id="UP000593758"/>
    </source>
</evidence>
<feature type="binding site" evidence="7">
    <location>
        <position position="493"/>
    </location>
    <ligand>
        <name>deamido-NAD(+)</name>
        <dbReference type="ChEBI" id="CHEBI:58437"/>
        <note>ligand shared between two neighboring subunits</note>
    </ligand>
</feature>
<dbReference type="PANTHER" id="PTHR23090:SF9">
    <property type="entry name" value="GLUTAMINE-DEPENDENT NAD(+) SYNTHETASE"/>
    <property type="match status" value="1"/>
</dbReference>
<dbReference type="Gene3D" id="3.40.50.620">
    <property type="entry name" value="HUPs"/>
    <property type="match status" value="1"/>
</dbReference>
<dbReference type="CDD" id="cd00553">
    <property type="entry name" value="NAD_synthase"/>
    <property type="match status" value="1"/>
</dbReference>
<dbReference type="RefSeq" id="WP_193495394.1">
    <property type="nucleotide sequence ID" value="NZ_CP063169.1"/>
</dbReference>
<feature type="binding site" evidence="7">
    <location>
        <position position="488"/>
    </location>
    <ligand>
        <name>ATP</name>
        <dbReference type="ChEBI" id="CHEBI:30616"/>
    </ligand>
</feature>
<keyword evidence="5 7" id="KW-0067">ATP-binding</keyword>
<dbReference type="InterPro" id="IPR036526">
    <property type="entry name" value="C-N_Hydrolase_sf"/>
</dbReference>
<protein>
    <recommendedName>
        <fullName evidence="7 8">Glutamine-dependent NAD(+) synthetase</fullName>
        <ecNumber evidence="7 8">6.3.5.1</ecNumber>
    </recommendedName>
    <alternativeName>
        <fullName evidence="7 8">NAD(+) synthase [glutamine-hydrolyzing]</fullName>
    </alternativeName>
</protein>
<evidence type="ECO:0000256" key="2">
    <source>
        <dbReference type="ARBA" id="ARBA00007145"/>
    </source>
</evidence>
<accession>A0A7M1SP31</accession>
<evidence type="ECO:0000256" key="3">
    <source>
        <dbReference type="ARBA" id="ARBA00022598"/>
    </source>
</evidence>
<dbReference type="PANTHER" id="PTHR23090">
    <property type="entry name" value="NH 3 /GLUTAMINE-DEPENDENT NAD + SYNTHETASE"/>
    <property type="match status" value="1"/>
</dbReference>
<feature type="binding site" evidence="7">
    <location>
        <position position="464"/>
    </location>
    <ligand>
        <name>deamido-NAD(+)</name>
        <dbReference type="ChEBI" id="CHEBI:58437"/>
        <note>ligand shared between two neighboring subunits</note>
    </ligand>
</feature>
<feature type="binding site" evidence="7">
    <location>
        <begin position="374"/>
        <end position="381"/>
    </location>
    <ligand>
        <name>ATP</name>
        <dbReference type="ChEBI" id="CHEBI:30616"/>
    </ligand>
</feature>
<dbReference type="CDD" id="cd07570">
    <property type="entry name" value="GAT_Gln-NAD-synth"/>
    <property type="match status" value="1"/>
</dbReference>
<keyword evidence="11" id="KW-1185">Reference proteome</keyword>
<feature type="active site" description="For glutaminase activity" evidence="7">
    <location>
        <position position="128"/>
    </location>
</feature>
<evidence type="ECO:0000256" key="6">
    <source>
        <dbReference type="ARBA" id="ARBA00023027"/>
    </source>
</evidence>
<organism evidence="10 11">
    <name type="scientific">Ruania alkalisoli</name>
    <dbReference type="NCBI Taxonomy" id="2779775"/>
    <lineage>
        <taxon>Bacteria</taxon>
        <taxon>Bacillati</taxon>
        <taxon>Actinomycetota</taxon>
        <taxon>Actinomycetes</taxon>
        <taxon>Micrococcales</taxon>
        <taxon>Ruaniaceae</taxon>
        <taxon>Ruania</taxon>
    </lineage>
</organism>
<dbReference type="SUPFAM" id="SSF56317">
    <property type="entry name" value="Carbon-nitrogen hydrolase"/>
    <property type="match status" value="1"/>
</dbReference>
<dbReference type="PROSITE" id="PS50263">
    <property type="entry name" value="CN_HYDROLASE"/>
    <property type="match status" value="1"/>
</dbReference>
<dbReference type="GO" id="GO:0009435">
    <property type="term" value="P:NAD+ biosynthetic process"/>
    <property type="evidence" value="ECO:0007669"/>
    <property type="project" value="UniProtKB-UniRule"/>
</dbReference>
<comment type="pathway">
    <text evidence="1 7 8">Cofactor biosynthesis; NAD(+) biosynthesis; NAD(+) from deamido-NAD(+) (L-Gln route): step 1/1.</text>
</comment>
<feature type="binding site" evidence="7">
    <location>
        <position position="134"/>
    </location>
    <ligand>
        <name>L-glutamine</name>
        <dbReference type="ChEBI" id="CHEBI:58359"/>
    </ligand>
</feature>
<evidence type="ECO:0000256" key="1">
    <source>
        <dbReference type="ARBA" id="ARBA00005188"/>
    </source>
</evidence>
<comment type="function">
    <text evidence="7">Catalyzes the ATP-dependent amidation of deamido-NAD to form NAD. Uses L-glutamine as a nitrogen source.</text>
</comment>
<reference evidence="10 11" key="1">
    <citation type="submission" date="2020-10" db="EMBL/GenBank/DDBJ databases">
        <title>Haloactinobacterium sp. RN3S43, a bacterium isolated from saline soil.</title>
        <authorList>
            <person name="Sun J.-Q."/>
        </authorList>
    </citation>
    <scope>NUCLEOTIDE SEQUENCE [LARGE SCALE GENOMIC DNA]</scope>
    <source>
        <strain evidence="10 11">RN3S43</strain>
    </source>
</reference>
<feature type="binding site" evidence="7">
    <location>
        <position position="217"/>
    </location>
    <ligand>
        <name>L-glutamine</name>
        <dbReference type="ChEBI" id="CHEBI:58359"/>
    </ligand>
</feature>
<dbReference type="FunFam" id="1.10.10.1140:FF:000001">
    <property type="entry name" value="Glutamine-dependent NAD(+) synthetase"/>
    <property type="match status" value="1"/>
</dbReference>
<dbReference type="SUPFAM" id="SSF52402">
    <property type="entry name" value="Adenine nucleotide alpha hydrolases-like"/>
    <property type="match status" value="1"/>
</dbReference>
<dbReference type="InterPro" id="IPR014445">
    <property type="entry name" value="Gln-dep_NAD_synthase"/>
</dbReference>
<evidence type="ECO:0000256" key="5">
    <source>
        <dbReference type="ARBA" id="ARBA00022840"/>
    </source>
</evidence>
<feature type="active site" description="Proton acceptor; for glutaminase activity" evidence="7">
    <location>
        <position position="59"/>
    </location>
</feature>
<dbReference type="InterPro" id="IPR022310">
    <property type="entry name" value="NAD/GMP_synthase"/>
</dbReference>
<evidence type="ECO:0000256" key="8">
    <source>
        <dbReference type="PIRNR" id="PIRNR006630"/>
    </source>
</evidence>
<feature type="binding site" evidence="7">
    <location>
        <position position="211"/>
    </location>
    <ligand>
        <name>L-glutamine</name>
        <dbReference type="ChEBI" id="CHEBI:58359"/>
    </ligand>
</feature>
<keyword evidence="4 7" id="KW-0547">Nucleotide-binding</keyword>
<dbReference type="Gene3D" id="3.60.110.10">
    <property type="entry name" value="Carbon-nitrogen hydrolase"/>
    <property type="match status" value="1"/>
</dbReference>
<dbReference type="Gene3D" id="1.10.10.1140">
    <property type="entry name" value="Glutamine-dependent NAD+ synthetase, C-terminal domain"/>
    <property type="match status" value="1"/>
</dbReference>
<dbReference type="InterPro" id="IPR003694">
    <property type="entry name" value="NAD_synthase"/>
</dbReference>
<dbReference type="PIRSF" id="PIRSF006630">
    <property type="entry name" value="NADS_GAT"/>
    <property type="match status" value="1"/>
</dbReference>
<comment type="similarity">
    <text evidence="2 7 8">In the C-terminal section; belongs to the NAD synthetase family.</text>
</comment>
<evidence type="ECO:0000313" key="10">
    <source>
        <dbReference type="EMBL" id="QOR69191.1"/>
    </source>
</evidence>
<feature type="binding site" evidence="7">
    <location>
        <begin position="498"/>
        <end position="501"/>
    </location>
    <ligand>
        <name>deamido-NAD(+)</name>
        <dbReference type="ChEBI" id="CHEBI:58437"/>
        <note>ligand shared between two neighboring subunits</note>
    </ligand>
</feature>
<dbReference type="KEGG" id="halt:IM660_10690"/>
<feature type="binding site" evidence="7">
    <location>
        <position position="644"/>
    </location>
    <ligand>
        <name>deamido-NAD(+)</name>
        <dbReference type="ChEBI" id="CHEBI:58437"/>
        <note>ligand shared between two neighboring subunits</note>
    </ligand>
</feature>
<dbReference type="InterPro" id="IPR041856">
    <property type="entry name" value="NAD+_synth_C"/>
</dbReference>
<evidence type="ECO:0000256" key="7">
    <source>
        <dbReference type="HAMAP-Rule" id="MF_02090"/>
    </source>
</evidence>
<dbReference type="InterPro" id="IPR014729">
    <property type="entry name" value="Rossmann-like_a/b/a_fold"/>
</dbReference>
<proteinExistence type="inferred from homology"/>
<sequence>MSAGTLAPSFGSSYGHGFARVATCTIEVSLGDPDRNVDAILTQARACHEDGVAVAVFPELCLTGYSIEDLFLADPVLHATDAALGRLVTASAGLLPVLVVGAPVRHGNRLYNAAVVIHRGRVLGVAPKSLLPNYREFYERRHFAPGDDQRGQECLVDGHRVPFGPDLLFEAEDLPGLVLHVEVCEDVWVPVPPSAEAALAGATVLANLSGSPITVGRAADRHLMTQSASARYLAAYLYAAAGRGESSNDLAWDGQTMIYEAGRLLTKSPRFSETAQRAVADIDLDLLRQERLRQGSFDDNRRTHAVRTGVLRTVRFRLNPPEGDIGLRRSVDRFPFVPDDADRLAQDCYEAFNIQVAALEQRMRSIGDPKLVIGVSGGLDSTHALLVAAQAMDRLGRPRRDILGYTLPGFATSDHTRSNAWALGEALGVTFEEIDIHPAAREMLEKIGHPFAGGEPVYDVTFENVQAGLRTDYLFRIANAEGGIVIGTGDLSEMALGWCTYGVGDQMSHYAVNIGVPKTLIQHLIRWVIASEEFPAATARVLQSVLDTRITPELVPTGEDGDVQSTEDTIGPYALHDFSLYYVLRHGFGPRKIAFLAHHAWSDPDTGAWPPGFPAEERYGYDLAEIRRWLAVFVRRFFGFSQFKRSAVPNGPKVMAGGALSPRGEWRAPSDGNAVAWLAELEHVPEFVDGRKE</sequence>
<dbReference type="EMBL" id="CP063169">
    <property type="protein sequence ID" value="QOR69191.1"/>
    <property type="molecule type" value="Genomic_DNA"/>
</dbReference>
<dbReference type="UniPathway" id="UPA00253">
    <property type="reaction ID" value="UER00334"/>
</dbReference>
<dbReference type="Pfam" id="PF00795">
    <property type="entry name" value="CN_hydrolase"/>
    <property type="match status" value="1"/>
</dbReference>
<keyword evidence="6 7" id="KW-0520">NAD</keyword>
<dbReference type="Pfam" id="PF02540">
    <property type="entry name" value="NAD_synthase"/>
    <property type="match status" value="1"/>
</dbReference>
<dbReference type="EC" id="6.3.5.1" evidence="7 8"/>